<dbReference type="RefSeq" id="WP_160974747.1">
    <property type="nucleotide sequence ID" value="NZ_WWEN01000008.1"/>
</dbReference>
<dbReference type="InterPro" id="IPR018356">
    <property type="entry name" value="Tscrpt_reg_HTH_DeoR_CS"/>
</dbReference>
<dbReference type="PROSITE" id="PS00894">
    <property type="entry name" value="HTH_DEOR_1"/>
    <property type="match status" value="1"/>
</dbReference>
<keyword evidence="2" id="KW-0238">DNA-binding</keyword>
<accession>A0A6L8LMP1</accession>
<dbReference type="InterPro" id="IPR037171">
    <property type="entry name" value="NagB/RpiA_transferase-like"/>
</dbReference>
<proteinExistence type="predicted"/>
<comment type="caution">
    <text evidence="5">The sequence shown here is derived from an EMBL/GenBank/DDBJ whole genome shotgun (WGS) entry which is preliminary data.</text>
</comment>
<dbReference type="Pfam" id="PF00455">
    <property type="entry name" value="DeoRC"/>
    <property type="match status" value="1"/>
</dbReference>
<dbReference type="InterPro" id="IPR036388">
    <property type="entry name" value="WH-like_DNA-bd_sf"/>
</dbReference>
<dbReference type="SUPFAM" id="SSF100950">
    <property type="entry name" value="NagB/RpiA/CoA transferase-like"/>
    <property type="match status" value="1"/>
</dbReference>
<organism evidence="5 6">
    <name type="scientific">Thalassovita mangrovi</name>
    <dbReference type="NCBI Taxonomy" id="2692236"/>
    <lineage>
        <taxon>Bacteria</taxon>
        <taxon>Pseudomonadati</taxon>
        <taxon>Pseudomonadota</taxon>
        <taxon>Alphaproteobacteria</taxon>
        <taxon>Rhodobacterales</taxon>
        <taxon>Roseobacteraceae</taxon>
        <taxon>Thalassovita</taxon>
    </lineage>
</organism>
<keyword evidence="1" id="KW-0805">Transcription regulation</keyword>
<dbReference type="AlphaFoldDB" id="A0A6L8LMP1"/>
<dbReference type="InterPro" id="IPR036390">
    <property type="entry name" value="WH_DNA-bd_sf"/>
</dbReference>
<dbReference type="Proteomes" id="UP000479043">
    <property type="component" value="Unassembled WGS sequence"/>
</dbReference>
<evidence type="ECO:0000259" key="4">
    <source>
        <dbReference type="PROSITE" id="PS51000"/>
    </source>
</evidence>
<dbReference type="InterPro" id="IPR050313">
    <property type="entry name" value="Carb_Metab_HTH_regulators"/>
</dbReference>
<dbReference type="PROSITE" id="PS51000">
    <property type="entry name" value="HTH_DEOR_2"/>
    <property type="match status" value="1"/>
</dbReference>
<evidence type="ECO:0000313" key="5">
    <source>
        <dbReference type="EMBL" id="MYM56833.1"/>
    </source>
</evidence>
<dbReference type="Gene3D" id="3.40.50.1360">
    <property type="match status" value="1"/>
</dbReference>
<dbReference type="PANTHER" id="PTHR30363:SF44">
    <property type="entry name" value="AGA OPERON TRANSCRIPTIONAL REPRESSOR-RELATED"/>
    <property type="match status" value="1"/>
</dbReference>
<sequence>MWSKERHQRILSMLEANGQVSANDVAELLGVSRETVRRDLVDLERDGRVDRVHGGAVLPQPRGEEPFQKRMGEQIRAKRDIARKAASLLRPGQSILVDAGTTTSIFAQELAKLSGIMVITNSIDIATTIQGAGADIELLLLGGRVVSDVPATLGELTLAEIRRFNVDMAFIAPVALHPEKGAFSFDLQEAEIASAMVEQAGETVILVDHTKLGETSRVLSCEASKIDTLVTDKNAPPDALQPFRETDMRIIA</sequence>
<evidence type="ECO:0000256" key="1">
    <source>
        <dbReference type="ARBA" id="ARBA00023015"/>
    </source>
</evidence>
<dbReference type="Gene3D" id="1.10.10.10">
    <property type="entry name" value="Winged helix-like DNA-binding domain superfamily/Winged helix DNA-binding domain"/>
    <property type="match status" value="1"/>
</dbReference>
<dbReference type="InterPro" id="IPR014036">
    <property type="entry name" value="DeoR-like_C"/>
</dbReference>
<dbReference type="SUPFAM" id="SSF46785">
    <property type="entry name" value="Winged helix' DNA-binding domain"/>
    <property type="match status" value="1"/>
</dbReference>
<dbReference type="GO" id="GO:0003677">
    <property type="term" value="F:DNA binding"/>
    <property type="evidence" value="ECO:0007669"/>
    <property type="project" value="UniProtKB-KW"/>
</dbReference>
<keyword evidence="3" id="KW-0804">Transcription</keyword>
<dbReference type="Pfam" id="PF08220">
    <property type="entry name" value="HTH_DeoR"/>
    <property type="match status" value="1"/>
</dbReference>
<protein>
    <submittedName>
        <fullName evidence="5">DeoR family transcriptional regulator</fullName>
    </submittedName>
</protein>
<gene>
    <name evidence="5" type="ORF">GR167_16055</name>
</gene>
<dbReference type="SMART" id="SM01134">
    <property type="entry name" value="DeoRC"/>
    <property type="match status" value="1"/>
</dbReference>
<reference evidence="5 6" key="1">
    <citation type="submission" date="2020-01" db="EMBL/GenBank/DDBJ databases">
        <authorList>
            <person name="Chen S."/>
        </authorList>
    </citation>
    <scope>NUCLEOTIDE SEQUENCE [LARGE SCALE GENOMIC DNA]</scope>
    <source>
        <strain evidence="5 6">GS-10</strain>
    </source>
</reference>
<dbReference type="SMART" id="SM00420">
    <property type="entry name" value="HTH_DEOR"/>
    <property type="match status" value="1"/>
</dbReference>
<dbReference type="EMBL" id="WWEN01000008">
    <property type="protein sequence ID" value="MYM56833.1"/>
    <property type="molecule type" value="Genomic_DNA"/>
</dbReference>
<feature type="domain" description="HTH deoR-type" evidence="4">
    <location>
        <begin position="3"/>
        <end position="58"/>
    </location>
</feature>
<dbReference type="InterPro" id="IPR001034">
    <property type="entry name" value="DeoR_HTH"/>
</dbReference>
<evidence type="ECO:0000256" key="3">
    <source>
        <dbReference type="ARBA" id="ARBA00023163"/>
    </source>
</evidence>
<dbReference type="PRINTS" id="PR00037">
    <property type="entry name" value="HTHLACR"/>
</dbReference>
<evidence type="ECO:0000256" key="2">
    <source>
        <dbReference type="ARBA" id="ARBA00023125"/>
    </source>
</evidence>
<dbReference type="PANTHER" id="PTHR30363">
    <property type="entry name" value="HTH-TYPE TRANSCRIPTIONAL REGULATOR SRLR-RELATED"/>
    <property type="match status" value="1"/>
</dbReference>
<evidence type="ECO:0000313" key="6">
    <source>
        <dbReference type="Proteomes" id="UP000479043"/>
    </source>
</evidence>
<dbReference type="GO" id="GO:0003700">
    <property type="term" value="F:DNA-binding transcription factor activity"/>
    <property type="evidence" value="ECO:0007669"/>
    <property type="project" value="InterPro"/>
</dbReference>
<name>A0A6L8LMP1_9RHOB</name>
<keyword evidence="6" id="KW-1185">Reference proteome</keyword>